<dbReference type="PANTHER" id="PTHR10963">
    <property type="entry name" value="GLYCOSYL HYDROLASE-RELATED"/>
    <property type="match status" value="1"/>
</dbReference>
<dbReference type="CDD" id="cd08023">
    <property type="entry name" value="GH16_laminarinase_like"/>
    <property type="match status" value="1"/>
</dbReference>
<accession>A0AAW8VLC3</accession>
<evidence type="ECO:0000256" key="2">
    <source>
        <dbReference type="SAM" id="SignalP"/>
    </source>
</evidence>
<gene>
    <name evidence="4" type="ORF">RO785_19080</name>
</gene>
<dbReference type="InterPro" id="IPR013320">
    <property type="entry name" value="ConA-like_dom_sf"/>
</dbReference>
<dbReference type="InterPro" id="IPR013783">
    <property type="entry name" value="Ig-like_fold"/>
</dbReference>
<dbReference type="InterPro" id="IPR050546">
    <property type="entry name" value="Glycosyl_Hydrlase_16"/>
</dbReference>
<sequence length="374" mass="41213">MKCMNLYSLLLVVLIFVSCGSSNDASGMIAPTVNVSPTQVSATYEGVVTKLSITSDQEWTAFSGDACKEWVSCKTSGSIGTQGTVEVTVKANTSNQSREGEIIVKSGITRISIPVSQDAKPEEPVDPDIQVPEGYKLVWQDEFNNTSLSTPDESLWKYETGHGTDGWGNNEIQNYIAGSKDGVVCADVSNGTLKIIAQKVGDEVYSIRMNTRTNWKYGYFEARLKLPKGKGTWPAFWMLPDPFTSWPDGGEIDIMEEVGYDPNNVLSTIHCGAYNGSNGKQKGDGSYIATAQTDFHIYAAEWTEDYISFLVDGKEHFRYTNDKTGTATWPFFTNFNLKLNLAWGGNWGGAQGIDESALPATYEIDYVRVFQKNK</sequence>
<comment type="similarity">
    <text evidence="1">Belongs to the glycosyl hydrolase 16 family.</text>
</comment>
<evidence type="ECO:0000313" key="5">
    <source>
        <dbReference type="Proteomes" id="UP001266995"/>
    </source>
</evidence>
<dbReference type="EMBL" id="JAVSNH010000001">
    <property type="protein sequence ID" value="MDT4513078.1"/>
    <property type="molecule type" value="Genomic_DNA"/>
</dbReference>
<evidence type="ECO:0000313" key="4">
    <source>
        <dbReference type="EMBL" id="MDT4513078.1"/>
    </source>
</evidence>
<dbReference type="Pfam" id="PF13004">
    <property type="entry name" value="BACON"/>
    <property type="match status" value="1"/>
</dbReference>
<dbReference type="AlphaFoldDB" id="A0AAW8VLC3"/>
<protein>
    <submittedName>
        <fullName evidence="4">Family 16 glycosylhydrolase</fullName>
    </submittedName>
</protein>
<proteinExistence type="inferred from homology"/>
<dbReference type="Gene3D" id="2.60.120.200">
    <property type="match status" value="1"/>
</dbReference>
<dbReference type="PROSITE" id="PS51257">
    <property type="entry name" value="PROKAR_LIPOPROTEIN"/>
    <property type="match status" value="1"/>
</dbReference>
<dbReference type="Gene3D" id="2.60.40.10">
    <property type="entry name" value="Immunoglobulins"/>
    <property type="match status" value="1"/>
</dbReference>
<evidence type="ECO:0000256" key="1">
    <source>
        <dbReference type="ARBA" id="ARBA00006865"/>
    </source>
</evidence>
<dbReference type="CDD" id="cd14948">
    <property type="entry name" value="BACON"/>
    <property type="match status" value="1"/>
</dbReference>
<dbReference type="SUPFAM" id="SSF49899">
    <property type="entry name" value="Concanavalin A-like lectins/glucanases"/>
    <property type="match status" value="1"/>
</dbReference>
<dbReference type="InterPro" id="IPR024361">
    <property type="entry name" value="BACON"/>
</dbReference>
<name>A0AAW8VLC3_9BACE</name>
<dbReference type="GO" id="GO:0004553">
    <property type="term" value="F:hydrolase activity, hydrolyzing O-glycosyl compounds"/>
    <property type="evidence" value="ECO:0007669"/>
    <property type="project" value="InterPro"/>
</dbReference>
<dbReference type="RefSeq" id="WP_044153918.1">
    <property type="nucleotide sequence ID" value="NZ_JAVSNH010000001.1"/>
</dbReference>
<dbReference type="PROSITE" id="PS51762">
    <property type="entry name" value="GH16_2"/>
    <property type="match status" value="1"/>
</dbReference>
<dbReference type="InterPro" id="IPR000757">
    <property type="entry name" value="Beta-glucanase-like"/>
</dbReference>
<keyword evidence="2" id="KW-0732">Signal</keyword>
<organism evidence="4 5">
    <name type="scientific">Bacteroides cellulosilyticus</name>
    <dbReference type="NCBI Taxonomy" id="246787"/>
    <lineage>
        <taxon>Bacteria</taxon>
        <taxon>Pseudomonadati</taxon>
        <taxon>Bacteroidota</taxon>
        <taxon>Bacteroidia</taxon>
        <taxon>Bacteroidales</taxon>
        <taxon>Bacteroidaceae</taxon>
        <taxon>Bacteroides</taxon>
    </lineage>
</organism>
<dbReference type="Proteomes" id="UP001266995">
    <property type="component" value="Unassembled WGS sequence"/>
</dbReference>
<dbReference type="Pfam" id="PF00722">
    <property type="entry name" value="Glyco_hydro_16"/>
    <property type="match status" value="1"/>
</dbReference>
<dbReference type="GO" id="GO:0005975">
    <property type="term" value="P:carbohydrate metabolic process"/>
    <property type="evidence" value="ECO:0007669"/>
    <property type="project" value="InterPro"/>
</dbReference>
<reference evidence="4" key="1">
    <citation type="submission" date="2023-08" db="EMBL/GenBank/DDBJ databases">
        <title>Reintroducing virulent viruses to syntetic microbiomes.</title>
        <authorList>
            <person name="Wilde J."/>
            <person name="Boyes R."/>
            <person name="Robinson A.V."/>
            <person name="Daisley B.A."/>
            <person name="Allen-Vercoe E."/>
        </authorList>
    </citation>
    <scope>NUCLEOTIDE SEQUENCE</scope>
    <source>
        <strain evidence="4">225I_12FAA</strain>
    </source>
</reference>
<feature type="chain" id="PRO_5043364782" evidence="2">
    <location>
        <begin position="25"/>
        <end position="374"/>
    </location>
</feature>
<feature type="signal peptide" evidence="2">
    <location>
        <begin position="1"/>
        <end position="24"/>
    </location>
</feature>
<evidence type="ECO:0000259" key="3">
    <source>
        <dbReference type="PROSITE" id="PS51762"/>
    </source>
</evidence>
<feature type="domain" description="GH16" evidence="3">
    <location>
        <begin position="141"/>
        <end position="374"/>
    </location>
</feature>
<comment type="caution">
    <text evidence="4">The sequence shown here is derived from an EMBL/GenBank/DDBJ whole genome shotgun (WGS) entry which is preliminary data.</text>
</comment>
<dbReference type="PANTHER" id="PTHR10963:SF55">
    <property type="entry name" value="GLYCOSIDE HYDROLASE FAMILY 16 PROTEIN"/>
    <property type="match status" value="1"/>
</dbReference>